<keyword evidence="1" id="KW-0732">Signal</keyword>
<organism evidence="2 3">
    <name type="scientific">Fusarium floridanum</name>
    <dbReference type="NCBI Taxonomy" id="1325733"/>
    <lineage>
        <taxon>Eukaryota</taxon>
        <taxon>Fungi</taxon>
        <taxon>Dikarya</taxon>
        <taxon>Ascomycota</taxon>
        <taxon>Pezizomycotina</taxon>
        <taxon>Sordariomycetes</taxon>
        <taxon>Hypocreomycetidae</taxon>
        <taxon>Hypocreales</taxon>
        <taxon>Nectriaceae</taxon>
        <taxon>Fusarium</taxon>
        <taxon>Fusarium solani species complex</taxon>
    </lineage>
</organism>
<comment type="caution">
    <text evidence="2">The sequence shown here is derived from an EMBL/GenBank/DDBJ whole genome shotgun (WGS) entry which is preliminary data.</text>
</comment>
<name>A0A428NIB1_9HYPO</name>
<evidence type="ECO:0000256" key="1">
    <source>
        <dbReference type="SAM" id="SignalP"/>
    </source>
</evidence>
<feature type="chain" id="PRO_5019452785" evidence="1">
    <location>
        <begin position="20"/>
        <end position="264"/>
    </location>
</feature>
<keyword evidence="3" id="KW-1185">Reference proteome</keyword>
<reference evidence="2 3" key="1">
    <citation type="submission" date="2017-06" db="EMBL/GenBank/DDBJ databases">
        <title>Comparative genomic analysis of Ambrosia Fusariam Clade fungi.</title>
        <authorList>
            <person name="Stajich J.E."/>
            <person name="Carrillo J."/>
            <person name="Kijimoto T."/>
            <person name="Eskalen A."/>
            <person name="O'Donnell K."/>
            <person name="Kasson M."/>
        </authorList>
    </citation>
    <scope>NUCLEOTIDE SEQUENCE [LARGE SCALE GENOMIC DNA]</scope>
    <source>
        <strain evidence="2 3">NRRL62606</strain>
    </source>
</reference>
<evidence type="ECO:0000313" key="2">
    <source>
        <dbReference type="EMBL" id="RSL40478.1"/>
    </source>
</evidence>
<feature type="signal peptide" evidence="1">
    <location>
        <begin position="1"/>
        <end position="19"/>
    </location>
</feature>
<accession>A0A428NIB1</accession>
<sequence length="264" mass="29656">MRLLGVRDLVALWLGGLSSLRNQLLDNPDIDRFWQNDTDARSQIHPVAREWLDKILTKDLQGVSALRDLVRVEECESNLHFILTEVANTTQPWLNVTDNGTARTLISRLDWPTSRVCDPCAALDFQLPTLDLRRSIEELSNGSDKCSLCHFLFRCLTKAKPKPDKPLRLLRDDASHTLRVPGSASPVMSIYLDPASKDNTPSYAQLGLPILPECTSEQQFKVLNEWINLCDTTHNCNSAQEHDGHMDSMPTRVIDVGTVDSPSL</sequence>
<dbReference type="EMBL" id="NKCL01001325">
    <property type="protein sequence ID" value="RSL40478.1"/>
    <property type="molecule type" value="Genomic_DNA"/>
</dbReference>
<dbReference type="AlphaFoldDB" id="A0A428NIB1"/>
<proteinExistence type="predicted"/>
<protein>
    <submittedName>
        <fullName evidence="2">Uncharacterized protein</fullName>
    </submittedName>
</protein>
<gene>
    <name evidence="2" type="ORF">CEP51_016693</name>
</gene>
<dbReference type="Proteomes" id="UP000287972">
    <property type="component" value="Unassembled WGS sequence"/>
</dbReference>
<evidence type="ECO:0000313" key="3">
    <source>
        <dbReference type="Proteomes" id="UP000287972"/>
    </source>
</evidence>